<dbReference type="EMBL" id="BAABBX010000004">
    <property type="protein sequence ID" value="GAA4184591.1"/>
    <property type="molecule type" value="Genomic_DNA"/>
</dbReference>
<proteinExistence type="predicted"/>
<reference evidence="2" key="1">
    <citation type="journal article" date="2019" name="Int. J. Syst. Evol. Microbiol.">
        <title>The Global Catalogue of Microorganisms (GCM) 10K type strain sequencing project: providing services to taxonomists for standard genome sequencing and annotation.</title>
        <authorList>
            <consortium name="The Broad Institute Genomics Platform"/>
            <consortium name="The Broad Institute Genome Sequencing Center for Infectious Disease"/>
            <person name="Wu L."/>
            <person name="Ma J."/>
        </authorList>
    </citation>
    <scope>NUCLEOTIDE SEQUENCE [LARGE SCALE GENOMIC DNA]</scope>
    <source>
        <strain evidence="2">JCM 17593</strain>
    </source>
</reference>
<keyword evidence="2" id="KW-1185">Reference proteome</keyword>
<gene>
    <name evidence="1" type="ORF">GCM10022288_05480</name>
</gene>
<evidence type="ECO:0000313" key="1">
    <source>
        <dbReference type="EMBL" id="GAA4184591.1"/>
    </source>
</evidence>
<name>A0ABP8AIR8_9MICO</name>
<accession>A0ABP8AIR8</accession>
<protein>
    <submittedName>
        <fullName evidence="1">Uncharacterized protein</fullName>
    </submittedName>
</protein>
<evidence type="ECO:0000313" key="2">
    <source>
        <dbReference type="Proteomes" id="UP001500213"/>
    </source>
</evidence>
<dbReference type="Proteomes" id="UP001500213">
    <property type="component" value="Unassembled WGS sequence"/>
</dbReference>
<comment type="caution">
    <text evidence="1">The sequence shown here is derived from an EMBL/GenBank/DDBJ whole genome shotgun (WGS) entry which is preliminary data.</text>
</comment>
<organism evidence="1 2">
    <name type="scientific">Gryllotalpicola kribbensis</name>
    <dbReference type="NCBI Taxonomy" id="993084"/>
    <lineage>
        <taxon>Bacteria</taxon>
        <taxon>Bacillati</taxon>
        <taxon>Actinomycetota</taxon>
        <taxon>Actinomycetes</taxon>
        <taxon>Micrococcales</taxon>
        <taxon>Microbacteriaceae</taxon>
        <taxon>Gryllotalpicola</taxon>
    </lineage>
</organism>
<sequence length="113" mass="12471">MRAALRSTYRWTDREAHAEGHVARASLEARIPDGFELAHVRFIDRKGGQPVTVEAETHSRVTRELTIGAPSYGEVKAKLAEQVPDGWEILYSIAVDLSTARPNVGSALDDARM</sequence>